<feature type="non-terminal residue" evidence="2">
    <location>
        <position position="1"/>
    </location>
</feature>
<dbReference type="AlphaFoldDB" id="A0AAN8ZZX2"/>
<gene>
    <name evidence="2" type="ORF">SK128_009913</name>
</gene>
<keyword evidence="3" id="KW-1185">Reference proteome</keyword>
<protein>
    <submittedName>
        <fullName evidence="2">Uncharacterized protein</fullName>
    </submittedName>
</protein>
<dbReference type="Proteomes" id="UP001381693">
    <property type="component" value="Unassembled WGS sequence"/>
</dbReference>
<comment type="caution">
    <text evidence="2">The sequence shown here is derived from an EMBL/GenBank/DDBJ whole genome shotgun (WGS) entry which is preliminary data.</text>
</comment>
<accession>A0AAN8ZZX2</accession>
<sequence>NITVVSIDTLMRLSQSTFQIRSSDTSLSKNASALKPRRGSYGRVEQQPVARQIRSNSTMGVSALASAGAVTYSIIFTKQQEVQN</sequence>
<reference evidence="2 3" key="1">
    <citation type="submission" date="2023-11" db="EMBL/GenBank/DDBJ databases">
        <title>Halocaridina rubra genome assembly.</title>
        <authorList>
            <person name="Smith C."/>
        </authorList>
    </citation>
    <scope>NUCLEOTIDE SEQUENCE [LARGE SCALE GENOMIC DNA]</scope>
    <source>
        <strain evidence="2">EP-1</strain>
        <tissue evidence="2">Whole</tissue>
    </source>
</reference>
<evidence type="ECO:0000313" key="2">
    <source>
        <dbReference type="EMBL" id="KAK7075036.1"/>
    </source>
</evidence>
<dbReference type="EMBL" id="JAXCGZ010011382">
    <property type="protein sequence ID" value="KAK7075036.1"/>
    <property type="molecule type" value="Genomic_DNA"/>
</dbReference>
<evidence type="ECO:0000313" key="3">
    <source>
        <dbReference type="Proteomes" id="UP001381693"/>
    </source>
</evidence>
<name>A0AAN8ZZX2_HALRR</name>
<proteinExistence type="predicted"/>
<organism evidence="2 3">
    <name type="scientific">Halocaridina rubra</name>
    <name type="common">Hawaiian red shrimp</name>
    <dbReference type="NCBI Taxonomy" id="373956"/>
    <lineage>
        <taxon>Eukaryota</taxon>
        <taxon>Metazoa</taxon>
        <taxon>Ecdysozoa</taxon>
        <taxon>Arthropoda</taxon>
        <taxon>Crustacea</taxon>
        <taxon>Multicrustacea</taxon>
        <taxon>Malacostraca</taxon>
        <taxon>Eumalacostraca</taxon>
        <taxon>Eucarida</taxon>
        <taxon>Decapoda</taxon>
        <taxon>Pleocyemata</taxon>
        <taxon>Caridea</taxon>
        <taxon>Atyoidea</taxon>
        <taxon>Atyidae</taxon>
        <taxon>Halocaridina</taxon>
    </lineage>
</organism>
<feature type="region of interest" description="Disordered" evidence="1">
    <location>
        <begin position="29"/>
        <end position="52"/>
    </location>
</feature>
<evidence type="ECO:0000256" key="1">
    <source>
        <dbReference type="SAM" id="MobiDB-lite"/>
    </source>
</evidence>